<name>A0A1R3GZ53_9ROSI</name>
<dbReference type="EMBL" id="AWUE01021129">
    <property type="protein sequence ID" value="OMO63337.1"/>
    <property type="molecule type" value="Genomic_DNA"/>
</dbReference>
<dbReference type="Proteomes" id="UP000187203">
    <property type="component" value="Unassembled WGS sequence"/>
</dbReference>
<evidence type="ECO:0000313" key="2">
    <source>
        <dbReference type="Proteomes" id="UP000187203"/>
    </source>
</evidence>
<accession>A0A1R3GZ53</accession>
<sequence length="32" mass="3568">MGGKRLRVSAEEEDWRGTRQAGRAVGFSFVDV</sequence>
<protein>
    <submittedName>
        <fullName evidence="1">Uncharacterized protein</fullName>
    </submittedName>
</protein>
<dbReference type="AlphaFoldDB" id="A0A1R3GZ53"/>
<reference evidence="2" key="1">
    <citation type="submission" date="2013-09" db="EMBL/GenBank/DDBJ databases">
        <title>Corchorus olitorius genome sequencing.</title>
        <authorList>
            <person name="Alam M."/>
            <person name="Haque M.S."/>
            <person name="Islam M.S."/>
            <person name="Emdad E.M."/>
            <person name="Islam M.M."/>
            <person name="Ahmed B."/>
            <person name="Halim A."/>
            <person name="Hossen Q.M.M."/>
            <person name="Hossain M.Z."/>
            <person name="Ahmed R."/>
            <person name="Khan M.M."/>
            <person name="Islam R."/>
            <person name="Rashid M.M."/>
            <person name="Khan S.A."/>
            <person name="Rahman M.S."/>
            <person name="Alam M."/>
            <person name="Yahiya A.S."/>
            <person name="Khan M.S."/>
            <person name="Azam M.S."/>
            <person name="Haque T."/>
            <person name="Lashkar M.Z.H."/>
            <person name="Akhand A.I."/>
            <person name="Morshed G."/>
            <person name="Roy S."/>
            <person name="Uddin K.S."/>
            <person name="Rabeya T."/>
            <person name="Hossain A.S."/>
            <person name="Chowdhury A."/>
            <person name="Snigdha A.R."/>
            <person name="Mortoza M.S."/>
            <person name="Matin S.A."/>
            <person name="Hoque S.M.E."/>
            <person name="Islam M.K."/>
            <person name="Roy D.K."/>
            <person name="Haider R."/>
            <person name="Moosa M.M."/>
            <person name="Elias S.M."/>
            <person name="Hasan A.M."/>
            <person name="Jahan S."/>
            <person name="Shafiuddin M."/>
            <person name="Mahmood N."/>
            <person name="Shommy N.S."/>
        </authorList>
    </citation>
    <scope>NUCLEOTIDE SEQUENCE [LARGE SCALE GENOMIC DNA]</scope>
    <source>
        <strain evidence="2">cv. O-4</strain>
    </source>
</reference>
<comment type="caution">
    <text evidence="1">The sequence shown here is derived from an EMBL/GenBank/DDBJ whole genome shotgun (WGS) entry which is preliminary data.</text>
</comment>
<evidence type="ECO:0000313" key="1">
    <source>
        <dbReference type="EMBL" id="OMO63337.1"/>
    </source>
</evidence>
<dbReference type="OrthoDB" id="10273553at2759"/>
<proteinExistence type="predicted"/>
<keyword evidence="2" id="KW-1185">Reference proteome</keyword>
<organism evidence="1 2">
    <name type="scientific">Corchorus olitorius</name>
    <dbReference type="NCBI Taxonomy" id="93759"/>
    <lineage>
        <taxon>Eukaryota</taxon>
        <taxon>Viridiplantae</taxon>
        <taxon>Streptophyta</taxon>
        <taxon>Embryophyta</taxon>
        <taxon>Tracheophyta</taxon>
        <taxon>Spermatophyta</taxon>
        <taxon>Magnoliopsida</taxon>
        <taxon>eudicotyledons</taxon>
        <taxon>Gunneridae</taxon>
        <taxon>Pentapetalae</taxon>
        <taxon>rosids</taxon>
        <taxon>malvids</taxon>
        <taxon>Malvales</taxon>
        <taxon>Malvaceae</taxon>
        <taxon>Grewioideae</taxon>
        <taxon>Apeibeae</taxon>
        <taxon>Corchorus</taxon>
    </lineage>
</organism>
<gene>
    <name evidence="1" type="ORF">COLO4_32533</name>
</gene>